<evidence type="ECO:0000313" key="3">
    <source>
        <dbReference type="Proteomes" id="UP000027120"/>
    </source>
</evidence>
<feature type="domain" description="DUF4371" evidence="1">
    <location>
        <begin position="52"/>
        <end position="133"/>
    </location>
</feature>
<dbReference type="STRING" id="2711.A0A067DX47"/>
<name>A0A067DX47_CITSI</name>
<dbReference type="Pfam" id="PF14291">
    <property type="entry name" value="DUF4371"/>
    <property type="match status" value="1"/>
</dbReference>
<dbReference type="AlphaFoldDB" id="A0A067DX47"/>
<dbReference type="InterPro" id="IPR055298">
    <property type="entry name" value="AtLOH3-like"/>
</dbReference>
<organism evidence="2 3">
    <name type="scientific">Citrus sinensis</name>
    <name type="common">Sweet orange</name>
    <name type="synonym">Citrus aurantium var. sinensis</name>
    <dbReference type="NCBI Taxonomy" id="2711"/>
    <lineage>
        <taxon>Eukaryota</taxon>
        <taxon>Viridiplantae</taxon>
        <taxon>Streptophyta</taxon>
        <taxon>Embryophyta</taxon>
        <taxon>Tracheophyta</taxon>
        <taxon>Spermatophyta</taxon>
        <taxon>Magnoliopsida</taxon>
        <taxon>eudicotyledons</taxon>
        <taxon>Gunneridae</taxon>
        <taxon>Pentapetalae</taxon>
        <taxon>rosids</taxon>
        <taxon>malvids</taxon>
        <taxon>Sapindales</taxon>
        <taxon>Rutaceae</taxon>
        <taxon>Aurantioideae</taxon>
        <taxon>Citrus</taxon>
    </lineage>
</organism>
<evidence type="ECO:0000259" key="1">
    <source>
        <dbReference type="Pfam" id="PF14291"/>
    </source>
</evidence>
<accession>A0A067DX47</accession>
<proteinExistence type="predicted"/>
<keyword evidence="3" id="KW-1185">Reference proteome</keyword>
<dbReference type="PANTHER" id="PTHR11697:SF230">
    <property type="entry name" value="ZINC FINGER, MYM DOMAIN CONTAINING 1"/>
    <property type="match status" value="1"/>
</dbReference>
<sequence length="430" mass="50533">MAYINMISFQPDLQKYPLTKHGKQNRQLQFSWFSKFSWLEYFILKDKAFCFPSLKIQKELLNILANKVQHKIREEIGDAKFCILVDEALDESHKEQMSIILRYVDCDRFIKECFFEVVNIDDTMTSTLKNKIIEVHEVWLFFSKLSSIVNFVNASFKRYAELKAAKEKEIIELITSEELETGTCANQVWTLQRAGDTCWNSHFTSVSKLIEMFSATLEVLRKMINDDPTRDMRGEAKGAYKEMTSFEFVFILHLLDKVIEISNIICRALQTKSLDILNTLNYVPKQTMELLTLSSTLNPIDGFKLFDTDHICCFAEKFYPYDFTVNEILTLRRELEHYKFDVLSHPLFQKVTLFSKLYRRLIEIKKSQYYFLIDRLIRLVLTLPVFTATTERAFSAMSFIKTSLHKIVDTIDLDSVIDEFHCLKPRKVQL</sequence>
<reference evidence="2 3" key="1">
    <citation type="submission" date="2014-04" db="EMBL/GenBank/DDBJ databases">
        <authorList>
            <consortium name="International Citrus Genome Consortium"/>
            <person name="Gmitter F."/>
            <person name="Chen C."/>
            <person name="Farmerie W."/>
            <person name="Harkins T."/>
            <person name="Desany B."/>
            <person name="Mohiuddin M."/>
            <person name="Kodira C."/>
            <person name="Borodovsky M."/>
            <person name="Lomsadze A."/>
            <person name="Burns P."/>
            <person name="Jenkins J."/>
            <person name="Prochnik S."/>
            <person name="Shu S."/>
            <person name="Chapman J."/>
            <person name="Pitluck S."/>
            <person name="Schmutz J."/>
            <person name="Rokhsar D."/>
        </authorList>
    </citation>
    <scope>NUCLEOTIDE SEQUENCE</scope>
</reference>
<dbReference type="PANTHER" id="PTHR11697">
    <property type="entry name" value="GENERAL TRANSCRIPTION FACTOR 2-RELATED ZINC FINGER PROTEIN"/>
    <property type="match status" value="1"/>
</dbReference>
<dbReference type="Proteomes" id="UP000027120">
    <property type="component" value="Unassembled WGS sequence"/>
</dbReference>
<dbReference type="EMBL" id="KK785172">
    <property type="protein sequence ID" value="KDO47564.1"/>
    <property type="molecule type" value="Genomic_DNA"/>
</dbReference>
<protein>
    <recommendedName>
        <fullName evidence="1">DUF4371 domain-containing protein</fullName>
    </recommendedName>
</protein>
<gene>
    <name evidence="2" type="ORF">CISIN_1g035588mg</name>
</gene>
<evidence type="ECO:0000313" key="2">
    <source>
        <dbReference type="EMBL" id="KDO47564.1"/>
    </source>
</evidence>
<dbReference type="InterPro" id="IPR025398">
    <property type="entry name" value="DUF4371"/>
</dbReference>